<keyword evidence="3 7" id="KW-1133">Transmembrane helix</keyword>
<keyword evidence="10" id="KW-1185">Reference proteome</keyword>
<evidence type="ECO:0000256" key="4">
    <source>
        <dbReference type="ARBA" id="ARBA00023136"/>
    </source>
</evidence>
<keyword evidence="9" id="KW-0645">Protease</keyword>
<feature type="compositionally biased region" description="Low complexity" evidence="6">
    <location>
        <begin position="425"/>
        <end position="455"/>
    </location>
</feature>
<proteinExistence type="predicted"/>
<dbReference type="GO" id="GO:0031293">
    <property type="term" value="P:membrane protein intracellular domain proteolysis"/>
    <property type="evidence" value="ECO:0007669"/>
    <property type="project" value="TreeGrafter"/>
</dbReference>
<feature type="region of interest" description="Disordered" evidence="6">
    <location>
        <begin position="560"/>
        <end position="592"/>
    </location>
</feature>
<dbReference type="GO" id="GO:0005737">
    <property type="term" value="C:cytoplasm"/>
    <property type="evidence" value="ECO:0007669"/>
    <property type="project" value="TreeGrafter"/>
</dbReference>
<feature type="compositionally biased region" description="Acidic residues" evidence="6">
    <location>
        <begin position="1793"/>
        <end position="1802"/>
    </location>
</feature>
<feature type="compositionally biased region" description="Basic and acidic residues" evidence="6">
    <location>
        <begin position="841"/>
        <end position="854"/>
    </location>
</feature>
<comment type="subcellular location">
    <subcellularLocation>
        <location evidence="1">Endomembrane system</location>
        <topology evidence="1">Multi-pass membrane protein</topology>
    </subcellularLocation>
</comment>
<feature type="region of interest" description="Disordered" evidence="6">
    <location>
        <begin position="1248"/>
        <end position="1278"/>
    </location>
</feature>
<feature type="compositionally biased region" description="Basic and acidic residues" evidence="6">
    <location>
        <begin position="571"/>
        <end position="582"/>
    </location>
</feature>
<feature type="transmembrane region" description="Helical" evidence="7">
    <location>
        <begin position="105"/>
        <end position="124"/>
    </location>
</feature>
<feature type="region of interest" description="Disordered" evidence="6">
    <location>
        <begin position="1700"/>
        <end position="1813"/>
    </location>
</feature>
<feature type="region of interest" description="Disordered" evidence="6">
    <location>
        <begin position="396"/>
        <end position="522"/>
    </location>
</feature>
<reference evidence="9" key="1">
    <citation type="journal article" date="2020" name="Fungal Divers.">
        <title>Resolving the Mortierellaceae phylogeny through synthesis of multi-gene phylogenetics and phylogenomics.</title>
        <authorList>
            <person name="Vandepol N."/>
            <person name="Liber J."/>
            <person name="Desiro A."/>
            <person name="Na H."/>
            <person name="Kennedy M."/>
            <person name="Barry K."/>
            <person name="Grigoriev I.V."/>
            <person name="Miller A.N."/>
            <person name="O'Donnell K."/>
            <person name="Stajich J.E."/>
            <person name="Bonito G."/>
        </authorList>
    </citation>
    <scope>NUCLEOTIDE SEQUENCE</scope>
    <source>
        <strain evidence="9">KOD948</strain>
    </source>
</reference>
<feature type="domain" description="Peptidase M50" evidence="8">
    <location>
        <begin position="214"/>
        <end position="323"/>
    </location>
</feature>
<comment type="caution">
    <text evidence="9">The sequence shown here is derived from an EMBL/GenBank/DDBJ whole genome shotgun (WGS) entry which is preliminary data.</text>
</comment>
<feature type="region of interest" description="Disordered" evidence="6">
    <location>
        <begin position="768"/>
        <end position="787"/>
    </location>
</feature>
<dbReference type="PANTHER" id="PTHR13325">
    <property type="entry name" value="PROTEASE M50 MEMBRANE-BOUND TRANSCRIPTION FACTOR SITE 2 PROTEASE"/>
    <property type="match status" value="1"/>
</dbReference>
<feature type="compositionally biased region" description="Polar residues" evidence="6">
    <location>
        <begin position="1465"/>
        <end position="1475"/>
    </location>
</feature>
<feature type="compositionally biased region" description="Acidic residues" evidence="6">
    <location>
        <begin position="1773"/>
        <end position="1783"/>
    </location>
</feature>
<feature type="transmembrane region" description="Helical" evidence="7">
    <location>
        <begin position="214"/>
        <end position="235"/>
    </location>
</feature>
<dbReference type="GO" id="GO:0012505">
    <property type="term" value="C:endomembrane system"/>
    <property type="evidence" value="ECO:0007669"/>
    <property type="project" value="UniProtKB-SubCell"/>
</dbReference>
<evidence type="ECO:0000259" key="8">
    <source>
        <dbReference type="Pfam" id="PF02163"/>
    </source>
</evidence>
<dbReference type="InterPro" id="IPR008915">
    <property type="entry name" value="Peptidase_M50"/>
</dbReference>
<evidence type="ECO:0000256" key="1">
    <source>
        <dbReference type="ARBA" id="ARBA00004127"/>
    </source>
</evidence>
<feature type="transmembrane region" description="Helical" evidence="7">
    <location>
        <begin position="130"/>
        <end position="147"/>
    </location>
</feature>
<protein>
    <recommendedName>
        <fullName evidence="5">Endopeptidase S2P</fullName>
    </recommendedName>
</protein>
<keyword evidence="9" id="KW-0378">Hydrolase</keyword>
<dbReference type="PRINTS" id="PR01000">
    <property type="entry name" value="SREBPS2PTASE"/>
</dbReference>
<evidence type="ECO:0000256" key="6">
    <source>
        <dbReference type="SAM" id="MobiDB-lite"/>
    </source>
</evidence>
<dbReference type="PANTHER" id="PTHR13325:SF3">
    <property type="entry name" value="MEMBRANE-BOUND TRANSCRIPTION FACTOR SITE-2 PROTEASE"/>
    <property type="match status" value="1"/>
</dbReference>
<evidence type="ECO:0000256" key="5">
    <source>
        <dbReference type="ARBA" id="ARBA00032658"/>
    </source>
</evidence>
<accession>A0A9P6TX27</accession>
<feature type="region of interest" description="Disordered" evidence="6">
    <location>
        <begin position="822"/>
        <end position="854"/>
    </location>
</feature>
<dbReference type="Proteomes" id="UP000726737">
    <property type="component" value="Unassembled WGS sequence"/>
</dbReference>
<feature type="region of interest" description="Disordered" evidence="6">
    <location>
        <begin position="1453"/>
        <end position="1571"/>
    </location>
</feature>
<sequence>MGLTQLLVPFLATWFGIHAFLFLLQRFLNRPNLPVGPGSGTEYELLPTSVSAASTSGGQSSNVKPKTPSSALLVKPFYVRFSTTGLNSFFFRLGNSPRLARFWRVWYGLGVAFGMLAMVLGWALLLFAGFKLLFLAITPLLSLWRLGSWESGHQQQQQQHQKDQGSVNPSRFRKRDLAVDTGATPSVHGGSSEDDMVFIPVIPGVTFPISHLPYYLLALLVSGVIHEAGHAIAAAREKTQVSSTGIFLYILYPGAFVDISSRAMAIMTPIQQLRVICAGVWHNAVLFGLSWIFLASGALQLLFQVFGWIQMDDGLSVVDVAQQSALRQLLKPGYVIRQLDDISLKGDPLGTWLKTLSPQTIPDSETLLAQQESGFCIPDTLMFVWAMGIYDDEDEDEDFEVSTPRSIRIRNAIPPKARSKRPTYRSEQQQQRSQTQEQKQQQQRQRLQSELPSSQKQHVQEQSHDPQQQTLSQPNVINESSSTRPRNGSSLSLRRPAPKRDVVVQQRTATPPELEKDKRNAASAGVIVLDSESEGHSDIDASQTRQSPLADLDLLVTQFGGVSPASTPTKKRSDSQRTDDHLLYSQGDDTEGAVAGHGEEYETSWSISPQTTNPFLADLVATVEPMRSTSSPGSQQHQDDITIFSFDSKLTSDCSSTMQTGELDARTLESDAFSLETESDQIGQETLECVICGKSLAHLDQARIEYHINNCMDEQQEEQQTIGSLDLESTVPPVSSSQGQFAGAQVDYLTRVMRCPICKLDWPLKSKSKAGTTATTTQPRKAKQKVEHMKRCAKVHKRTVQSVLYQLRLLRERYERSIMLGTSMDSDPAETSQEMMDEATEDQKDEREDTPTDNVERLEVRKPKARVDTIAQRQVVSLADNADTDFASDAIITTVQTRVAPTKPKLTKVQRMEEDQQDDGLQLALAISMSMQSGGSDTPHMSSLEYGATSTTWSMAPLSKTGARRGDKRRKLTNKNETTILPVAEVQQLIQANVDALLFPETDCSCDGPSSNAGDQCLGCGKEGRPMKTPPWRPSRFTAMTSTDLQVSLSQSSLPDTASLPSKSLWDLSHLDDRDVDSLDLCTPPHRDASGQQSISESLGVSRIDSNDNNSSNSPTEAAVFDSEQYVARFLKQIHMRNHNNTMRGMSAKSASTFDSEDYSVAVGGSGSNQLDSKFSSPLWSASKTRRISFKDHMKLNEDTFSNALKSEIIDHLKLMEQNIQRAKRTTYLKIMESLRRHPIAARLGDLEPKDPIILEDEDGPGSSDESIQDPDGYQEPLSPLLRFSRASEANRPLSPTTNELYSPQSNEGVSLEGSGIRDYSQGQDEREHGDMSMNPIPDDQQYGDNDLDQNHSGIMVYSPPVLSQAISSTSVDVDVMPSGDVSFRSEGTPVTSSLFSSPGDLPPPLDFAKLGYHSAASVSNLKSTALTQPVSSPASSSLPHWSLSVQLSETNDGELESHLAGEGSPSNWANITTPKRNKRHLSGNEHIGFDVGDDTSPAWMPGRPRSARKTRTIPFMPLSQPEPLRQQEPRQPPKRNVLDGLPLLKAPVVRTPSASESGADRDKGHNDGDMDFVQDVYPSSQPATILSSQATNMDNNRGSVMVDVQDFGMAARNNHLVNGAGSGSRTPSNRKKTRAVLRAEAFVAETAKAVANIKAQKQMPDYARMTVPRLRLVATTFGLKGGNKGLLVEQLTSIWQKLHPDKSSDDVDEEEEGVGGGGNGGRDVEANHARSKLLSDQDIDGIGPSIATRHGREGIVNDNDPGQCPEDNTVVSEDEDDEEDDLSPSQVGLGGDGDDDDDNEDPSLPQQRPAKMTPILERQLFKFLNSTPHLRKQFLSYKASLFLCLPKKPASTPVLSGHENQRVKFCGILSQHLDDDGFLKQEDVAAQV</sequence>
<evidence type="ECO:0000256" key="3">
    <source>
        <dbReference type="ARBA" id="ARBA00022989"/>
    </source>
</evidence>
<feature type="compositionally biased region" description="Polar residues" evidence="6">
    <location>
        <begin position="1294"/>
        <end position="1309"/>
    </location>
</feature>
<dbReference type="InterPro" id="IPR001193">
    <property type="entry name" value="MBTPS2"/>
</dbReference>
<dbReference type="GO" id="GO:0004222">
    <property type="term" value="F:metalloendopeptidase activity"/>
    <property type="evidence" value="ECO:0007669"/>
    <property type="project" value="InterPro"/>
</dbReference>
<feature type="region of interest" description="Disordered" evidence="6">
    <location>
        <begin position="1290"/>
        <end position="1352"/>
    </location>
</feature>
<dbReference type="Pfam" id="PF02163">
    <property type="entry name" value="Peptidase_M50"/>
    <property type="match status" value="1"/>
</dbReference>
<evidence type="ECO:0000313" key="10">
    <source>
        <dbReference type="Proteomes" id="UP000726737"/>
    </source>
</evidence>
<evidence type="ECO:0000256" key="2">
    <source>
        <dbReference type="ARBA" id="ARBA00022692"/>
    </source>
</evidence>
<dbReference type="EMBL" id="JAAAJA010000752">
    <property type="protein sequence ID" value="KAG0249887.1"/>
    <property type="molecule type" value="Genomic_DNA"/>
</dbReference>
<dbReference type="GO" id="GO:1905897">
    <property type="term" value="P:regulation of response to endoplasmic reticulum stress"/>
    <property type="evidence" value="ECO:0007669"/>
    <property type="project" value="TreeGrafter"/>
</dbReference>
<gene>
    <name evidence="9" type="primary">MBTPS2</name>
    <name evidence="9" type="ORF">BG011_008848</name>
</gene>
<feature type="compositionally biased region" description="Low complexity" evidence="6">
    <location>
        <begin position="1518"/>
        <end position="1527"/>
    </location>
</feature>
<name>A0A9P6TX27_9FUNG</name>
<feature type="compositionally biased region" description="Polar residues" evidence="6">
    <location>
        <begin position="823"/>
        <end position="834"/>
    </location>
</feature>
<feature type="compositionally biased region" description="Basic and acidic residues" evidence="6">
    <location>
        <begin position="1559"/>
        <end position="1569"/>
    </location>
</feature>
<evidence type="ECO:0000256" key="7">
    <source>
        <dbReference type="SAM" id="Phobius"/>
    </source>
</evidence>
<keyword evidence="4 7" id="KW-0472">Membrane</keyword>
<feature type="compositionally biased region" description="Polar residues" evidence="6">
    <location>
        <begin position="465"/>
        <end position="492"/>
    </location>
</feature>
<feature type="transmembrane region" description="Helical" evidence="7">
    <location>
        <begin position="6"/>
        <end position="24"/>
    </location>
</feature>
<feature type="transmembrane region" description="Helical" evidence="7">
    <location>
        <begin position="241"/>
        <end position="259"/>
    </location>
</feature>
<keyword evidence="2 7" id="KW-0812">Transmembrane</keyword>
<dbReference type="OrthoDB" id="7694678at2759"/>
<evidence type="ECO:0000313" key="9">
    <source>
        <dbReference type="EMBL" id="KAG0249887.1"/>
    </source>
</evidence>
<organism evidence="9 10">
    <name type="scientific">Mortierella polycephala</name>
    <dbReference type="NCBI Taxonomy" id="41804"/>
    <lineage>
        <taxon>Eukaryota</taxon>
        <taxon>Fungi</taxon>
        <taxon>Fungi incertae sedis</taxon>
        <taxon>Mucoromycota</taxon>
        <taxon>Mortierellomycotina</taxon>
        <taxon>Mortierellomycetes</taxon>
        <taxon>Mortierellales</taxon>
        <taxon>Mortierellaceae</taxon>
        <taxon>Mortierella</taxon>
    </lineage>
</organism>
<dbReference type="GO" id="GO:0016020">
    <property type="term" value="C:membrane"/>
    <property type="evidence" value="ECO:0007669"/>
    <property type="project" value="InterPro"/>
</dbReference>
<feature type="transmembrane region" description="Helical" evidence="7">
    <location>
        <begin position="280"/>
        <end position="303"/>
    </location>
</feature>
<feature type="compositionally biased region" description="Low complexity" evidence="6">
    <location>
        <begin position="769"/>
        <end position="779"/>
    </location>
</feature>